<gene>
    <name evidence="2" type="ORF">CMU_017950</name>
</gene>
<protein>
    <submittedName>
        <fullName evidence="2">Uncharacterized protein</fullName>
    </submittedName>
</protein>
<dbReference type="EMBL" id="DS989728">
    <property type="protein sequence ID" value="EEA06041.1"/>
    <property type="molecule type" value="Genomic_DNA"/>
</dbReference>
<dbReference type="VEuPathDB" id="CryptoDB:CMU_017950"/>
<sequence length="266" mass="31215">MIVLDFLTYLVLYLLLIGVIAAQDTDDLLHNSKRELGNPLEKNIVLTGLLIPTTAAWHLFISLSSKTGCELCLSNPPIELKLDKREWLTKLLKPWLFYLPPSSIKSKILLVPSPLFLDFVTMYLPINKYCFQKNTTSLDKYFNTRKNIAACHSMLKKLIENNTLYFNPSVERQQKYFDDEEQFLVAEIEANLYSGKYFPYSKYEKDSWISSRIKYSIFDEFCRMLLTKLSQMIQHINNIRLGKKDRVTRLTKLYYNIDQTTKSQYI</sequence>
<proteinExistence type="predicted"/>
<keyword evidence="3" id="KW-1185">Reference proteome</keyword>
<dbReference type="GeneID" id="6995621"/>
<evidence type="ECO:0000313" key="2">
    <source>
        <dbReference type="EMBL" id="EEA06041.1"/>
    </source>
</evidence>
<dbReference type="AlphaFoldDB" id="B6AD37"/>
<reference evidence="2" key="1">
    <citation type="submission" date="2008-06" db="EMBL/GenBank/DDBJ databases">
        <authorList>
            <person name="Lorenzi H."/>
            <person name="Inman J."/>
            <person name="Miller J."/>
            <person name="Schobel S."/>
            <person name="Amedeo P."/>
            <person name="Caler E.V."/>
            <person name="da Silva J."/>
        </authorList>
    </citation>
    <scope>NUCLEOTIDE SEQUENCE [LARGE SCALE GENOMIC DNA]</scope>
    <source>
        <strain evidence="2">RN66</strain>
    </source>
</reference>
<dbReference type="OrthoDB" id="10276490at2759"/>
<evidence type="ECO:0000313" key="3">
    <source>
        <dbReference type="Proteomes" id="UP000001460"/>
    </source>
</evidence>
<keyword evidence="1" id="KW-0732">Signal</keyword>
<accession>B6AD37</accession>
<dbReference type="Proteomes" id="UP000001460">
    <property type="component" value="Unassembled WGS sequence"/>
</dbReference>
<evidence type="ECO:0000256" key="1">
    <source>
        <dbReference type="SAM" id="SignalP"/>
    </source>
</evidence>
<name>B6AD37_CRYMR</name>
<feature type="chain" id="PRO_5002842194" evidence="1">
    <location>
        <begin position="23"/>
        <end position="266"/>
    </location>
</feature>
<dbReference type="RefSeq" id="XP_002140390.1">
    <property type="nucleotide sequence ID" value="XM_002140354.1"/>
</dbReference>
<organism evidence="2 3">
    <name type="scientific">Cryptosporidium muris (strain RN66)</name>
    <dbReference type="NCBI Taxonomy" id="441375"/>
    <lineage>
        <taxon>Eukaryota</taxon>
        <taxon>Sar</taxon>
        <taxon>Alveolata</taxon>
        <taxon>Apicomplexa</taxon>
        <taxon>Conoidasida</taxon>
        <taxon>Coccidia</taxon>
        <taxon>Eucoccidiorida</taxon>
        <taxon>Eimeriorina</taxon>
        <taxon>Cryptosporidiidae</taxon>
        <taxon>Cryptosporidium</taxon>
    </lineage>
</organism>
<feature type="signal peptide" evidence="1">
    <location>
        <begin position="1"/>
        <end position="22"/>
    </location>
</feature>